<reference evidence="2" key="1">
    <citation type="journal article" date="2023" name="Nat. Plants">
        <title>Single-cell RNA sequencing provides a high-resolution roadmap for understanding the multicellular compartmentation of specialized metabolism.</title>
        <authorList>
            <person name="Sun S."/>
            <person name="Shen X."/>
            <person name="Li Y."/>
            <person name="Li Y."/>
            <person name="Wang S."/>
            <person name="Li R."/>
            <person name="Zhang H."/>
            <person name="Shen G."/>
            <person name="Guo B."/>
            <person name="Wei J."/>
            <person name="Xu J."/>
            <person name="St-Pierre B."/>
            <person name="Chen S."/>
            <person name="Sun C."/>
        </authorList>
    </citation>
    <scope>NUCLEOTIDE SEQUENCE [LARGE SCALE GENOMIC DNA]</scope>
</reference>
<evidence type="ECO:0000313" key="2">
    <source>
        <dbReference type="Proteomes" id="UP001060085"/>
    </source>
</evidence>
<keyword evidence="2" id="KW-1185">Reference proteome</keyword>
<name>A0ACC0AFF7_CATRO</name>
<sequence>MISVPLTITSHRDINKKGKKNHVPPMHHVPAASPLPNVAFARVRPPSERGFSAEPPDLPPSISPSRSSFPSKHCSIQLDSARYGEILLMRANAQKVQAIEDVHFGYLSCMFFYINCVLRKNNRCVDAQELLNKMQKDGQKPSIYTHDMMLHGLMEIDDALWLLSVIENNEQHLCISWYNIIIIIIHGLCKHGKVDEGRGLFNSLFLD</sequence>
<accession>A0ACC0AFF7</accession>
<comment type="caution">
    <text evidence="1">The sequence shown here is derived from an EMBL/GenBank/DDBJ whole genome shotgun (WGS) entry which is preliminary data.</text>
</comment>
<organism evidence="1 2">
    <name type="scientific">Catharanthus roseus</name>
    <name type="common">Madagascar periwinkle</name>
    <name type="synonym">Vinca rosea</name>
    <dbReference type="NCBI Taxonomy" id="4058"/>
    <lineage>
        <taxon>Eukaryota</taxon>
        <taxon>Viridiplantae</taxon>
        <taxon>Streptophyta</taxon>
        <taxon>Embryophyta</taxon>
        <taxon>Tracheophyta</taxon>
        <taxon>Spermatophyta</taxon>
        <taxon>Magnoliopsida</taxon>
        <taxon>eudicotyledons</taxon>
        <taxon>Gunneridae</taxon>
        <taxon>Pentapetalae</taxon>
        <taxon>asterids</taxon>
        <taxon>lamiids</taxon>
        <taxon>Gentianales</taxon>
        <taxon>Apocynaceae</taxon>
        <taxon>Rauvolfioideae</taxon>
        <taxon>Vinceae</taxon>
        <taxon>Catharanthinae</taxon>
        <taxon>Catharanthus</taxon>
    </lineage>
</organism>
<dbReference type="Proteomes" id="UP001060085">
    <property type="component" value="Linkage Group LG06"/>
</dbReference>
<protein>
    <submittedName>
        <fullName evidence="1">Uncharacterized protein</fullName>
    </submittedName>
</protein>
<dbReference type="EMBL" id="CM044706">
    <property type="protein sequence ID" value="KAI5659544.1"/>
    <property type="molecule type" value="Genomic_DNA"/>
</dbReference>
<proteinExistence type="predicted"/>
<evidence type="ECO:0000313" key="1">
    <source>
        <dbReference type="EMBL" id="KAI5659544.1"/>
    </source>
</evidence>
<gene>
    <name evidence="1" type="ORF">M9H77_28337</name>
</gene>